<keyword evidence="1" id="KW-0418">Kinase</keyword>
<dbReference type="SUPFAM" id="SSF55874">
    <property type="entry name" value="ATPase domain of HSP90 chaperone/DNA topoisomerase II/histidine kinase"/>
    <property type="match status" value="1"/>
</dbReference>
<gene>
    <name evidence="3" type="ORF">CKO42_05630</name>
</gene>
<dbReference type="Proteomes" id="UP001138768">
    <property type="component" value="Unassembled WGS sequence"/>
</dbReference>
<dbReference type="PANTHER" id="PTHR35526">
    <property type="entry name" value="ANTI-SIGMA-F FACTOR RSBW-RELATED"/>
    <property type="match status" value="1"/>
</dbReference>
<dbReference type="Pfam" id="PF13581">
    <property type="entry name" value="HATPase_c_2"/>
    <property type="match status" value="1"/>
</dbReference>
<dbReference type="Gene3D" id="3.30.565.10">
    <property type="entry name" value="Histidine kinase-like ATPase, C-terminal domain"/>
    <property type="match status" value="1"/>
</dbReference>
<evidence type="ECO:0000313" key="4">
    <source>
        <dbReference type="Proteomes" id="UP001138768"/>
    </source>
</evidence>
<keyword evidence="1" id="KW-0808">Transferase</keyword>
<dbReference type="InterPro" id="IPR050267">
    <property type="entry name" value="Anti-sigma-factor_SerPK"/>
</dbReference>
<dbReference type="CDD" id="cd16936">
    <property type="entry name" value="HATPase_RsbW-like"/>
    <property type="match status" value="1"/>
</dbReference>
<dbReference type="AlphaFoldDB" id="A0A9X1B3T5"/>
<dbReference type="InterPro" id="IPR036890">
    <property type="entry name" value="HATPase_C_sf"/>
</dbReference>
<comment type="caution">
    <text evidence="3">The sequence shown here is derived from an EMBL/GenBank/DDBJ whole genome shotgun (WGS) entry which is preliminary data.</text>
</comment>
<dbReference type="PANTHER" id="PTHR35526:SF6">
    <property type="entry name" value="SLR1861 PROTEIN"/>
    <property type="match status" value="1"/>
</dbReference>
<accession>A0A9X1B3T5</accession>
<dbReference type="GO" id="GO:0004674">
    <property type="term" value="F:protein serine/threonine kinase activity"/>
    <property type="evidence" value="ECO:0007669"/>
    <property type="project" value="UniProtKB-KW"/>
</dbReference>
<dbReference type="EMBL" id="NRRY01000006">
    <property type="protein sequence ID" value="MBK1617942.1"/>
    <property type="molecule type" value="Genomic_DNA"/>
</dbReference>
<evidence type="ECO:0000313" key="3">
    <source>
        <dbReference type="EMBL" id="MBK1617942.1"/>
    </source>
</evidence>
<dbReference type="InterPro" id="IPR003594">
    <property type="entry name" value="HATPase_dom"/>
</dbReference>
<protein>
    <recommendedName>
        <fullName evidence="2">Histidine kinase/HSP90-like ATPase domain-containing protein</fullName>
    </recommendedName>
</protein>
<organism evidence="3 4">
    <name type="scientific">Lamprobacter modestohalophilus</name>
    <dbReference type="NCBI Taxonomy" id="1064514"/>
    <lineage>
        <taxon>Bacteria</taxon>
        <taxon>Pseudomonadati</taxon>
        <taxon>Pseudomonadota</taxon>
        <taxon>Gammaproteobacteria</taxon>
        <taxon>Chromatiales</taxon>
        <taxon>Chromatiaceae</taxon>
        <taxon>Lamprobacter</taxon>
    </lineage>
</organism>
<sequence>MPMKFRLDDQADAVSRLVEQIERALMAEGVPMQVIYAVNLCVEELVLNSVNHGYGGAAAADVEVEVEVEVDVDVERQQQRLIIDISDGAAAFDPTTEAAEPDTDAEIDERPIGGLGIHLVKRLTDEMSYRRLDGRNHVRLVKGFEPDADAEE</sequence>
<evidence type="ECO:0000256" key="1">
    <source>
        <dbReference type="ARBA" id="ARBA00022527"/>
    </source>
</evidence>
<reference evidence="3 4" key="1">
    <citation type="journal article" date="2020" name="Microorganisms">
        <title>Osmotic Adaptation and Compatible Solute Biosynthesis of Phototrophic Bacteria as Revealed from Genome Analyses.</title>
        <authorList>
            <person name="Imhoff J.F."/>
            <person name="Rahn T."/>
            <person name="Kunzel S."/>
            <person name="Keller A."/>
            <person name="Neulinger S.C."/>
        </authorList>
    </citation>
    <scope>NUCLEOTIDE SEQUENCE [LARGE SCALE GENOMIC DNA]</scope>
    <source>
        <strain evidence="3 4">DSM 25653</strain>
    </source>
</reference>
<evidence type="ECO:0000259" key="2">
    <source>
        <dbReference type="Pfam" id="PF13581"/>
    </source>
</evidence>
<keyword evidence="1" id="KW-0723">Serine/threonine-protein kinase</keyword>
<feature type="domain" description="Histidine kinase/HSP90-like ATPase" evidence="2">
    <location>
        <begin position="11"/>
        <end position="142"/>
    </location>
</feature>
<name>A0A9X1B3T5_9GAMM</name>
<keyword evidence="4" id="KW-1185">Reference proteome</keyword>
<proteinExistence type="predicted"/>